<dbReference type="EMBL" id="BSRZ01000005">
    <property type="protein sequence ID" value="GLW64403.1"/>
    <property type="molecule type" value="Genomic_DNA"/>
</dbReference>
<dbReference type="Proteomes" id="UP001165124">
    <property type="component" value="Unassembled WGS sequence"/>
</dbReference>
<keyword evidence="1" id="KW-0812">Transmembrane</keyword>
<keyword evidence="1" id="KW-0472">Membrane</keyword>
<reference evidence="2" key="1">
    <citation type="submission" date="2023-02" db="EMBL/GenBank/DDBJ databases">
        <title>Actinomadura rubrobrunea NBRC 14622.</title>
        <authorList>
            <person name="Ichikawa N."/>
            <person name="Sato H."/>
            <person name="Tonouchi N."/>
        </authorList>
    </citation>
    <scope>NUCLEOTIDE SEQUENCE</scope>
    <source>
        <strain evidence="2">NBRC 14622</strain>
    </source>
</reference>
<keyword evidence="1" id="KW-1133">Transmembrane helix</keyword>
<name>A0A9W6PWX0_9ACTN</name>
<proteinExistence type="predicted"/>
<organism evidence="2 3">
    <name type="scientific">Actinomadura rubrobrunea</name>
    <dbReference type="NCBI Taxonomy" id="115335"/>
    <lineage>
        <taxon>Bacteria</taxon>
        <taxon>Bacillati</taxon>
        <taxon>Actinomycetota</taxon>
        <taxon>Actinomycetes</taxon>
        <taxon>Streptosporangiales</taxon>
        <taxon>Thermomonosporaceae</taxon>
        <taxon>Actinomadura</taxon>
    </lineage>
</organism>
<comment type="caution">
    <text evidence="2">The sequence shown here is derived from an EMBL/GenBank/DDBJ whole genome shotgun (WGS) entry which is preliminary data.</text>
</comment>
<evidence type="ECO:0000313" key="3">
    <source>
        <dbReference type="Proteomes" id="UP001165124"/>
    </source>
</evidence>
<gene>
    <name evidence="2" type="ORF">Arub01_26470</name>
</gene>
<protein>
    <submittedName>
        <fullName evidence="2">Oxidoreductase</fullName>
    </submittedName>
</protein>
<evidence type="ECO:0000313" key="2">
    <source>
        <dbReference type="EMBL" id="GLW64403.1"/>
    </source>
</evidence>
<feature type="transmembrane region" description="Helical" evidence="1">
    <location>
        <begin position="406"/>
        <end position="425"/>
    </location>
</feature>
<dbReference type="AlphaFoldDB" id="A0A9W6PWX0"/>
<evidence type="ECO:0000256" key="1">
    <source>
        <dbReference type="SAM" id="Phobius"/>
    </source>
</evidence>
<feature type="transmembrane region" description="Helical" evidence="1">
    <location>
        <begin position="470"/>
        <end position="494"/>
    </location>
</feature>
<accession>A0A9W6PWX0</accession>
<sequence length="497" mass="55078">MPRQAQAERGFVTHPSGLSETEQRLWAAFPTGSRVVLGDDRPAGPEPGRIVRAEVIRQLLLGACEPREGFVAAVRLRGAYIIGRLDVSGGAVEHELRLERCHLVEQPDFSNARTRQLRLSECRLPGFDGGGLQADGYLSLSRSVIDGQVRLPRAQLMGGLRMNGTVITETDPAEWAVFSGGLVVEAGAFIRDAKITGGVRLVGARMNGGLFMEGTALRNPGRLAMDAQNMIVEDAAEFSRGFTALGTMRLRSARINGTLSFSRAVLDSGDPARMALHASHIHADELILLPERRIEGRVSLSYSRINLIMDDPAVWPDELYLNGLTYELLRGGGFRDRLDWVNRDKQFHLQPYEQLAAWYHGVGHDDLARKVQLAKLRTRRRNLANPVGKAWGCLLDWTVGYGYRPWLAFGWFAFLVTLGTVVFSVDRPHPIKPPDERPDYHALVYTLDLLIPIDTFGQQQAFDPTGWSRWVAYALIATGWILATALIAGVTRVLRPS</sequence>
<keyword evidence="3" id="KW-1185">Reference proteome</keyword>